<evidence type="ECO:0000256" key="1">
    <source>
        <dbReference type="ARBA" id="ARBA00000693"/>
    </source>
</evidence>
<dbReference type="InterPro" id="IPR006156">
    <property type="entry name" value="Dihydroneopterin_aldolase"/>
</dbReference>
<keyword evidence="5 8" id="KW-0289">Folate biosynthesis</keyword>
<dbReference type="UniPathway" id="UPA00077">
    <property type="reaction ID" value="UER00154"/>
</dbReference>
<keyword evidence="7 8" id="KW-0456">Lyase</keyword>
<keyword evidence="6" id="KW-0413">Isomerase</keyword>
<comment type="catalytic activity">
    <reaction evidence="2 8">
        <text>7,8-dihydroneopterin = 6-hydroxymethyl-7,8-dihydropterin + glycolaldehyde</text>
        <dbReference type="Rhea" id="RHEA:10540"/>
        <dbReference type="ChEBI" id="CHEBI:17001"/>
        <dbReference type="ChEBI" id="CHEBI:17071"/>
        <dbReference type="ChEBI" id="CHEBI:44841"/>
        <dbReference type="EC" id="4.1.2.25"/>
    </reaction>
</comment>
<dbReference type="STRING" id="47879.AXG94_12750"/>
<comment type="similarity">
    <text evidence="4 8">Belongs to the DHNA family.</text>
</comment>
<name>A0A3M3EB26_9PSED</name>
<feature type="domain" description="Dihydroneopterin aldolase/epimerase" evidence="9">
    <location>
        <begin position="15"/>
        <end position="125"/>
    </location>
</feature>
<dbReference type="PANTHER" id="PTHR42844:SF1">
    <property type="entry name" value="DIHYDRONEOPTERIN ALDOLASE 1-RELATED"/>
    <property type="match status" value="1"/>
</dbReference>
<evidence type="ECO:0000256" key="3">
    <source>
        <dbReference type="ARBA" id="ARBA00005013"/>
    </source>
</evidence>
<dbReference type="GO" id="GO:0016853">
    <property type="term" value="F:isomerase activity"/>
    <property type="evidence" value="ECO:0007669"/>
    <property type="project" value="UniProtKB-KW"/>
</dbReference>
<organism evidence="10 11">
    <name type="scientific">Pseudomonas corrugata</name>
    <dbReference type="NCBI Taxonomy" id="47879"/>
    <lineage>
        <taxon>Bacteria</taxon>
        <taxon>Pseudomonadati</taxon>
        <taxon>Pseudomonadota</taxon>
        <taxon>Gammaproteobacteria</taxon>
        <taxon>Pseudomonadales</taxon>
        <taxon>Pseudomonadaceae</taxon>
        <taxon>Pseudomonas</taxon>
    </lineage>
</organism>
<dbReference type="CDD" id="cd00534">
    <property type="entry name" value="DHNA_DHNTPE"/>
    <property type="match status" value="1"/>
</dbReference>
<dbReference type="GO" id="GO:0004150">
    <property type="term" value="F:dihydroneopterin aldolase activity"/>
    <property type="evidence" value="ECO:0007669"/>
    <property type="project" value="UniProtKB-UniRule"/>
</dbReference>
<accession>A0A3M3EB26</accession>
<evidence type="ECO:0000313" key="10">
    <source>
        <dbReference type="EMBL" id="RMM46752.1"/>
    </source>
</evidence>
<comment type="caution">
    <text evidence="10">The sequence shown here is derived from an EMBL/GenBank/DDBJ whole genome shotgun (WGS) entry which is preliminary data.</text>
</comment>
<evidence type="ECO:0000313" key="11">
    <source>
        <dbReference type="Proteomes" id="UP000270661"/>
    </source>
</evidence>
<dbReference type="EC" id="4.1.2.25" evidence="8"/>
<evidence type="ECO:0000256" key="2">
    <source>
        <dbReference type="ARBA" id="ARBA00001353"/>
    </source>
</evidence>
<dbReference type="EMBL" id="RBOJ01000090">
    <property type="protein sequence ID" value="RMM46752.1"/>
    <property type="molecule type" value="Genomic_DNA"/>
</dbReference>
<dbReference type="AlphaFoldDB" id="A0A3M3EB26"/>
<sequence length="128" mass="14286">MAPLSCCGEECLDRVFIEGLEVDTVIGAYDWERDIRQCLRLDLSFAWDNRPAAAGDDLNLALDYASVSSRIQAFADQARFQLVETFAERLAQELMDEFKITWLRLKVTKPGAVPAASGVGVEIERGCR</sequence>
<dbReference type="NCBIfam" id="TIGR00526">
    <property type="entry name" value="folB_dom"/>
    <property type="match status" value="1"/>
</dbReference>
<dbReference type="Gene3D" id="3.30.1130.10">
    <property type="match status" value="1"/>
</dbReference>
<proteinExistence type="inferred from homology"/>
<comment type="catalytic activity">
    <reaction evidence="1">
        <text>7,8-dihydroneopterin = 7,8-dihydromonapterin</text>
        <dbReference type="Rhea" id="RHEA:45328"/>
        <dbReference type="ChEBI" id="CHEBI:17001"/>
        <dbReference type="ChEBI" id="CHEBI:71175"/>
        <dbReference type="EC" id="5.1.99.8"/>
    </reaction>
</comment>
<dbReference type="GO" id="GO:0046656">
    <property type="term" value="P:folic acid biosynthetic process"/>
    <property type="evidence" value="ECO:0007669"/>
    <property type="project" value="UniProtKB-UniRule"/>
</dbReference>
<evidence type="ECO:0000256" key="7">
    <source>
        <dbReference type="ARBA" id="ARBA00023239"/>
    </source>
</evidence>
<comment type="pathway">
    <text evidence="3 8">Cofactor biosynthesis; tetrahydrofolate biosynthesis; 2-amino-4-hydroxy-6-hydroxymethyl-7,8-dihydropteridine diphosphate from 7,8-dihydroneopterin triphosphate: step 3/4.</text>
</comment>
<dbReference type="SUPFAM" id="SSF55620">
    <property type="entry name" value="Tetrahydrobiopterin biosynthesis enzymes-like"/>
    <property type="match status" value="1"/>
</dbReference>
<evidence type="ECO:0000256" key="4">
    <source>
        <dbReference type="ARBA" id="ARBA00005708"/>
    </source>
</evidence>
<dbReference type="GO" id="GO:0046654">
    <property type="term" value="P:tetrahydrofolate biosynthetic process"/>
    <property type="evidence" value="ECO:0007669"/>
    <property type="project" value="UniProtKB-UniRule"/>
</dbReference>
<evidence type="ECO:0000259" key="9">
    <source>
        <dbReference type="SMART" id="SM00905"/>
    </source>
</evidence>
<dbReference type="InterPro" id="IPR043133">
    <property type="entry name" value="GTP-CH-I_C/QueF"/>
</dbReference>
<dbReference type="PANTHER" id="PTHR42844">
    <property type="entry name" value="DIHYDRONEOPTERIN ALDOLASE 1-RELATED"/>
    <property type="match status" value="1"/>
</dbReference>
<dbReference type="GO" id="GO:0005737">
    <property type="term" value="C:cytoplasm"/>
    <property type="evidence" value="ECO:0007669"/>
    <property type="project" value="TreeGrafter"/>
</dbReference>
<evidence type="ECO:0000256" key="5">
    <source>
        <dbReference type="ARBA" id="ARBA00022909"/>
    </source>
</evidence>
<dbReference type="FunFam" id="3.30.1130.10:FF:000002">
    <property type="entry name" value="7,8-dihydroneopterin aldolase"/>
    <property type="match status" value="1"/>
</dbReference>
<comment type="function">
    <text evidence="8">Catalyzes the conversion of 7,8-dihydroneopterin to 6-hydroxymethyl-7,8-dihydropterin.</text>
</comment>
<dbReference type="NCBIfam" id="TIGR00525">
    <property type="entry name" value="folB"/>
    <property type="match status" value="1"/>
</dbReference>
<keyword evidence="11" id="KW-1185">Reference proteome</keyword>
<dbReference type="InterPro" id="IPR006157">
    <property type="entry name" value="FolB_dom"/>
</dbReference>
<evidence type="ECO:0000256" key="8">
    <source>
        <dbReference type="RuleBase" id="RU362079"/>
    </source>
</evidence>
<dbReference type="SMART" id="SM00905">
    <property type="entry name" value="FolB"/>
    <property type="match status" value="1"/>
</dbReference>
<dbReference type="Proteomes" id="UP000270661">
    <property type="component" value="Unassembled WGS sequence"/>
</dbReference>
<protein>
    <recommendedName>
        <fullName evidence="8">7,8-dihydroneopterin aldolase</fullName>
        <ecNumber evidence="8">4.1.2.25</ecNumber>
    </recommendedName>
</protein>
<dbReference type="Pfam" id="PF02152">
    <property type="entry name" value="FolB"/>
    <property type="match status" value="1"/>
</dbReference>
<reference evidence="10 11" key="1">
    <citation type="submission" date="2018-08" db="EMBL/GenBank/DDBJ databases">
        <title>Recombination of ecologically and evolutionarily significant loci maintains genetic cohesion in the Pseudomonas syringae species complex.</title>
        <authorList>
            <person name="Dillon M."/>
            <person name="Thakur S."/>
            <person name="Almeida R.N.D."/>
            <person name="Weir B.S."/>
            <person name="Guttman D.S."/>
        </authorList>
    </citation>
    <scope>NUCLEOTIDE SEQUENCE [LARGE SCALE GENOMIC DNA]</scope>
    <source>
        <strain evidence="10 11">NCPPB2445</strain>
    </source>
</reference>
<evidence type="ECO:0000256" key="6">
    <source>
        <dbReference type="ARBA" id="ARBA00023235"/>
    </source>
</evidence>
<gene>
    <name evidence="10" type="ORF">ALQ77_04746</name>
</gene>